<gene>
    <name evidence="11" type="ORF">DNTS_025197</name>
</gene>
<dbReference type="GO" id="GO:0031267">
    <property type="term" value="F:small GTPase binding"/>
    <property type="evidence" value="ECO:0007669"/>
    <property type="project" value="InterPro"/>
</dbReference>
<evidence type="ECO:0000256" key="4">
    <source>
        <dbReference type="ARBA" id="ARBA00022555"/>
    </source>
</evidence>
<dbReference type="Proteomes" id="UP000316079">
    <property type="component" value="Unassembled WGS sequence"/>
</dbReference>
<dbReference type="PANTHER" id="PTHR15952:SF11">
    <property type="entry name" value="EXPORTIN-T"/>
    <property type="match status" value="1"/>
</dbReference>
<keyword evidence="12" id="KW-1185">Reference proteome</keyword>
<evidence type="ECO:0000256" key="6">
    <source>
        <dbReference type="ARBA" id="ARBA00023242"/>
    </source>
</evidence>
<feature type="domain" description="Exportin-1/Importin-beta-like" evidence="10">
    <location>
        <begin position="1"/>
        <end position="124"/>
    </location>
</feature>
<feature type="non-terminal residue" evidence="11">
    <location>
        <position position="250"/>
    </location>
</feature>
<dbReference type="GO" id="GO:0071528">
    <property type="term" value="P:tRNA re-export from nucleus"/>
    <property type="evidence" value="ECO:0007669"/>
    <property type="project" value="UniProtKB-UniRule"/>
</dbReference>
<dbReference type="STRING" id="623744.A0A553QID8"/>
<keyword evidence="4 9" id="KW-0820">tRNA-binding</keyword>
<evidence type="ECO:0000256" key="8">
    <source>
        <dbReference type="ARBA" id="ARBA00032199"/>
    </source>
</evidence>
<protein>
    <recommendedName>
        <fullName evidence="2 9">Exportin-T</fullName>
    </recommendedName>
    <alternativeName>
        <fullName evidence="7 9">Exportin(tRNA)</fullName>
    </alternativeName>
    <alternativeName>
        <fullName evidence="8 9">tRNA exportin</fullName>
    </alternativeName>
</protein>
<proteinExistence type="inferred from homology"/>
<organism evidence="11 12">
    <name type="scientific">Danionella cerebrum</name>
    <dbReference type="NCBI Taxonomy" id="2873325"/>
    <lineage>
        <taxon>Eukaryota</taxon>
        <taxon>Metazoa</taxon>
        <taxon>Chordata</taxon>
        <taxon>Craniata</taxon>
        <taxon>Vertebrata</taxon>
        <taxon>Euteleostomi</taxon>
        <taxon>Actinopterygii</taxon>
        <taxon>Neopterygii</taxon>
        <taxon>Teleostei</taxon>
        <taxon>Ostariophysi</taxon>
        <taxon>Cypriniformes</taxon>
        <taxon>Danionidae</taxon>
        <taxon>Danioninae</taxon>
        <taxon>Danionella</taxon>
    </lineage>
</organism>
<evidence type="ECO:0000313" key="11">
    <source>
        <dbReference type="EMBL" id="TRY89699.1"/>
    </source>
</evidence>
<dbReference type="InterPro" id="IPR016024">
    <property type="entry name" value="ARM-type_fold"/>
</dbReference>
<comment type="caution">
    <text evidence="11">The sequence shown here is derived from an EMBL/GenBank/DDBJ whole genome shotgun (WGS) entry which is preliminary data.</text>
</comment>
<evidence type="ECO:0000256" key="1">
    <source>
        <dbReference type="ARBA" id="ARBA00004496"/>
    </source>
</evidence>
<comment type="function">
    <text evidence="9">tRNA nucleus export receptor which facilitates tRNA translocation across the nuclear pore complex.</text>
</comment>
<keyword evidence="6 9" id="KW-0539">Nucleus</keyword>
<comment type="similarity">
    <text evidence="9">Belongs to the exportin family.</text>
</comment>
<evidence type="ECO:0000256" key="5">
    <source>
        <dbReference type="ARBA" id="ARBA00022884"/>
    </source>
</evidence>
<dbReference type="SUPFAM" id="SSF48371">
    <property type="entry name" value="ARM repeat"/>
    <property type="match status" value="1"/>
</dbReference>
<feature type="non-terminal residue" evidence="11">
    <location>
        <position position="1"/>
    </location>
</feature>
<keyword evidence="9" id="KW-0813">Transport</keyword>
<sequence>FFFDVLALVGLNPNGVDVYLRTLMAIDAEVVDRDIMHSPEETRRNTLIKDGMREQCIPALVESWFQILQAYQHTHSELTCQCLEVMGAYVSWIDLNLIANDRFVNLLLSHMSMEELREAACDCLFEIINKGMDPVDKTKLVESLCQVLQSAGFFNVEQEEDVDFLAKFSRLMNGMGQSLVLSWTKLSKTGDEKVSAETLRAIESKVPLMLQLLIHEDDDISANIVAFCYDYLHVLKQLPALNEQQKSNVE</sequence>
<dbReference type="AlphaFoldDB" id="A0A553QID8"/>
<dbReference type="InterPro" id="IPR011989">
    <property type="entry name" value="ARM-like"/>
</dbReference>
<dbReference type="GO" id="GO:0016363">
    <property type="term" value="C:nuclear matrix"/>
    <property type="evidence" value="ECO:0007669"/>
    <property type="project" value="TreeGrafter"/>
</dbReference>
<keyword evidence="5 9" id="KW-0694">RNA-binding</keyword>
<dbReference type="Pfam" id="PF08389">
    <property type="entry name" value="Xpo1"/>
    <property type="match status" value="1"/>
</dbReference>
<dbReference type="GO" id="GO:0005643">
    <property type="term" value="C:nuclear pore"/>
    <property type="evidence" value="ECO:0007669"/>
    <property type="project" value="TreeGrafter"/>
</dbReference>
<dbReference type="InterPro" id="IPR040017">
    <property type="entry name" value="XPOT"/>
</dbReference>
<dbReference type="InterPro" id="IPR013598">
    <property type="entry name" value="Exportin-1/Importin-b-like"/>
</dbReference>
<evidence type="ECO:0000256" key="3">
    <source>
        <dbReference type="ARBA" id="ARBA00022490"/>
    </source>
</evidence>
<evidence type="ECO:0000259" key="10">
    <source>
        <dbReference type="Pfam" id="PF08389"/>
    </source>
</evidence>
<evidence type="ECO:0000256" key="7">
    <source>
        <dbReference type="ARBA" id="ARBA00029784"/>
    </source>
</evidence>
<dbReference type="GO" id="GO:0000049">
    <property type="term" value="F:tRNA binding"/>
    <property type="evidence" value="ECO:0007669"/>
    <property type="project" value="UniProtKB-UniRule"/>
</dbReference>
<name>A0A553QID8_9TELE</name>
<evidence type="ECO:0000256" key="2">
    <source>
        <dbReference type="ARBA" id="ARBA00018928"/>
    </source>
</evidence>
<dbReference type="OrthoDB" id="8845726at2759"/>
<dbReference type="EMBL" id="SRMA01025940">
    <property type="protein sequence ID" value="TRY89699.1"/>
    <property type="molecule type" value="Genomic_DNA"/>
</dbReference>
<dbReference type="Gene3D" id="1.25.10.10">
    <property type="entry name" value="Leucine-rich Repeat Variant"/>
    <property type="match status" value="1"/>
</dbReference>
<evidence type="ECO:0000256" key="9">
    <source>
        <dbReference type="RuleBase" id="RU366037"/>
    </source>
</evidence>
<accession>A0A553QID8</accession>
<keyword evidence="3 9" id="KW-0963">Cytoplasm</keyword>
<dbReference type="PANTHER" id="PTHR15952">
    <property type="entry name" value="EXPORTIN-T/LOS1"/>
    <property type="match status" value="1"/>
</dbReference>
<reference evidence="11 12" key="1">
    <citation type="journal article" date="2019" name="Sci. Data">
        <title>Hybrid genome assembly and annotation of Danionella translucida.</title>
        <authorList>
            <person name="Kadobianskyi M."/>
            <person name="Schulze L."/>
            <person name="Schuelke M."/>
            <person name="Judkewitz B."/>
        </authorList>
    </citation>
    <scope>NUCLEOTIDE SEQUENCE [LARGE SCALE GENOMIC DNA]</scope>
    <source>
        <strain evidence="11 12">Bolton</strain>
    </source>
</reference>
<dbReference type="GO" id="GO:0005737">
    <property type="term" value="C:cytoplasm"/>
    <property type="evidence" value="ECO:0007669"/>
    <property type="project" value="UniProtKB-SubCell"/>
</dbReference>
<evidence type="ECO:0000313" key="12">
    <source>
        <dbReference type="Proteomes" id="UP000316079"/>
    </source>
</evidence>
<comment type="subcellular location">
    <subcellularLocation>
        <location evidence="1 9">Cytoplasm</location>
    </subcellularLocation>
    <subcellularLocation>
        <location evidence="9">Nucleus</location>
    </subcellularLocation>
    <text evidence="9">Shuttles between the nucleus and the cytoplasm.</text>
</comment>